<keyword evidence="2 5" id="KW-0812">Transmembrane</keyword>
<dbReference type="GO" id="GO:0016020">
    <property type="term" value="C:membrane"/>
    <property type="evidence" value="ECO:0007669"/>
    <property type="project" value="UniProtKB-SubCell"/>
</dbReference>
<dbReference type="RefSeq" id="XP_025374669.1">
    <property type="nucleotide sequence ID" value="XM_025523160.1"/>
</dbReference>
<name>A0A316YED3_9BASI</name>
<feature type="transmembrane region" description="Helical" evidence="5">
    <location>
        <begin position="252"/>
        <end position="270"/>
    </location>
</feature>
<dbReference type="PANTHER" id="PTHR42718:SF1">
    <property type="entry name" value="LOW AFFINITY AMMONIUM TRANSPORTER"/>
    <property type="match status" value="1"/>
</dbReference>
<gene>
    <name evidence="8" type="ORF">FA10DRAFT_273228</name>
</gene>
<dbReference type="InterPro" id="IPR020846">
    <property type="entry name" value="MFS_dom"/>
</dbReference>
<dbReference type="SUPFAM" id="SSF103473">
    <property type="entry name" value="MFS general substrate transporter"/>
    <property type="match status" value="1"/>
</dbReference>
<dbReference type="Proteomes" id="UP000245768">
    <property type="component" value="Unassembled WGS sequence"/>
</dbReference>
<feature type="transmembrane region" description="Helical" evidence="5">
    <location>
        <begin position="105"/>
        <end position="126"/>
    </location>
</feature>
<dbReference type="InParanoid" id="A0A316YED3"/>
<evidence type="ECO:0000256" key="4">
    <source>
        <dbReference type="ARBA" id="ARBA00023136"/>
    </source>
</evidence>
<dbReference type="EMBL" id="KZ819640">
    <property type="protein sequence ID" value="PWN87471.1"/>
    <property type="molecule type" value="Genomic_DNA"/>
</dbReference>
<evidence type="ECO:0000256" key="2">
    <source>
        <dbReference type="ARBA" id="ARBA00022692"/>
    </source>
</evidence>
<feature type="transmembrane region" description="Helical" evidence="5">
    <location>
        <begin position="78"/>
        <end position="99"/>
    </location>
</feature>
<comment type="subcellular location">
    <subcellularLocation>
        <location evidence="1">Membrane</location>
        <topology evidence="1">Multi-pass membrane protein</topology>
    </subcellularLocation>
</comment>
<dbReference type="OrthoDB" id="440755at2759"/>
<evidence type="ECO:0000256" key="6">
    <source>
        <dbReference type="SAM" id="SignalP"/>
    </source>
</evidence>
<dbReference type="Gene3D" id="1.20.1250.20">
    <property type="entry name" value="MFS general substrate transporter like domains"/>
    <property type="match status" value="2"/>
</dbReference>
<dbReference type="FunCoup" id="A0A316YED3">
    <property type="interactions" value="18"/>
</dbReference>
<feature type="transmembrane region" description="Helical" evidence="5">
    <location>
        <begin position="456"/>
        <end position="481"/>
    </location>
</feature>
<dbReference type="PANTHER" id="PTHR42718">
    <property type="entry name" value="MAJOR FACILITATOR SUPERFAMILY MULTIDRUG TRANSPORTER MFSC"/>
    <property type="match status" value="1"/>
</dbReference>
<keyword evidence="3 5" id="KW-1133">Transmembrane helix</keyword>
<feature type="transmembrane region" description="Helical" evidence="5">
    <location>
        <begin position="323"/>
        <end position="348"/>
    </location>
</feature>
<feature type="domain" description="Major facilitator superfamily (MFS) profile" evidence="7">
    <location>
        <begin position="11"/>
        <end position="481"/>
    </location>
</feature>
<feature type="chain" id="PRO_5016436456" evidence="6">
    <location>
        <begin position="28"/>
        <end position="507"/>
    </location>
</feature>
<feature type="transmembrane region" description="Helical" evidence="5">
    <location>
        <begin position="138"/>
        <end position="157"/>
    </location>
</feature>
<keyword evidence="9" id="KW-1185">Reference proteome</keyword>
<dbReference type="Pfam" id="PF07690">
    <property type="entry name" value="MFS_1"/>
    <property type="match status" value="1"/>
</dbReference>
<evidence type="ECO:0000256" key="1">
    <source>
        <dbReference type="ARBA" id="ARBA00004141"/>
    </source>
</evidence>
<evidence type="ECO:0000256" key="5">
    <source>
        <dbReference type="SAM" id="Phobius"/>
    </source>
</evidence>
<organism evidence="8 9">
    <name type="scientific">Acaromyces ingoldii</name>
    <dbReference type="NCBI Taxonomy" id="215250"/>
    <lineage>
        <taxon>Eukaryota</taxon>
        <taxon>Fungi</taxon>
        <taxon>Dikarya</taxon>
        <taxon>Basidiomycota</taxon>
        <taxon>Ustilaginomycotina</taxon>
        <taxon>Exobasidiomycetes</taxon>
        <taxon>Exobasidiales</taxon>
        <taxon>Cryptobasidiaceae</taxon>
        <taxon>Acaromyces</taxon>
    </lineage>
</organism>
<protein>
    <submittedName>
        <fullName evidence="8">YOR378W-like protein</fullName>
    </submittedName>
</protein>
<accession>A0A316YED3</accession>
<reference evidence="8 9" key="1">
    <citation type="journal article" date="2018" name="Mol. Biol. Evol.">
        <title>Broad Genomic Sampling Reveals a Smut Pathogenic Ancestry of the Fungal Clade Ustilaginomycotina.</title>
        <authorList>
            <person name="Kijpornyongpan T."/>
            <person name="Mondo S.J."/>
            <person name="Barry K."/>
            <person name="Sandor L."/>
            <person name="Lee J."/>
            <person name="Lipzen A."/>
            <person name="Pangilinan J."/>
            <person name="LaButti K."/>
            <person name="Hainaut M."/>
            <person name="Henrissat B."/>
            <person name="Grigoriev I.V."/>
            <person name="Spatafora J.W."/>
            <person name="Aime M.C."/>
        </authorList>
    </citation>
    <scope>NUCLEOTIDE SEQUENCE [LARGE SCALE GENOMIC DNA]</scope>
    <source>
        <strain evidence="8 9">MCA 4198</strain>
    </source>
</reference>
<dbReference type="CDD" id="cd17476">
    <property type="entry name" value="MFS_Amf1_MDR_like"/>
    <property type="match status" value="1"/>
</dbReference>
<dbReference type="InterPro" id="IPR036259">
    <property type="entry name" value="MFS_trans_sf"/>
</dbReference>
<feature type="signal peptide" evidence="6">
    <location>
        <begin position="1"/>
        <end position="27"/>
    </location>
</feature>
<evidence type="ECO:0000313" key="9">
    <source>
        <dbReference type="Proteomes" id="UP000245768"/>
    </source>
</evidence>
<proteinExistence type="predicted"/>
<feature type="transmembrane region" description="Helical" evidence="5">
    <location>
        <begin position="221"/>
        <end position="240"/>
    </location>
</feature>
<feature type="transmembrane region" description="Helical" evidence="5">
    <location>
        <begin position="169"/>
        <end position="189"/>
    </location>
</feature>
<dbReference type="GO" id="GO:0022857">
    <property type="term" value="F:transmembrane transporter activity"/>
    <property type="evidence" value="ECO:0007669"/>
    <property type="project" value="InterPro"/>
</dbReference>
<feature type="transmembrane region" description="Helical" evidence="5">
    <location>
        <begin position="417"/>
        <end position="436"/>
    </location>
</feature>
<dbReference type="STRING" id="215250.A0A316YED3"/>
<dbReference type="GeneID" id="37045076"/>
<feature type="transmembrane region" description="Helical" evidence="5">
    <location>
        <begin position="48"/>
        <end position="66"/>
    </location>
</feature>
<feature type="transmembrane region" description="Helical" evidence="5">
    <location>
        <begin position="290"/>
        <end position="311"/>
    </location>
</feature>
<feature type="transmembrane region" description="Helical" evidence="5">
    <location>
        <begin position="379"/>
        <end position="405"/>
    </location>
</feature>
<dbReference type="InterPro" id="IPR011701">
    <property type="entry name" value="MFS"/>
</dbReference>
<sequence length="507" mass="54496">MFSTSPREVALVLTLCFAQLLTQAGLGQSVAPLHYIGDSFGVTTPGLLSWYPAGFSLTVGTFILPAGRLGDVFGPKRLLLIGWAWYSLWSLLAGLAIYTTNSFFIIARVFQGIGPALLLPNAVAVLGRIYKRGRRREIVFSLFGATAPSGFLVAAVFASILTDRVSWSWAYYLMAITCALLVVATWAFVPDDDEPAQAQDPGEDGGRVSINESSDPIWQRIDGTGALLAVLGLVLVNVPINQAPISGWSDPWVGTLLGVGVLFLVAFVLYEMHWAKHPLAPLASLTRNSIYVLGCLALGWSSFGIWIYYLWQILERLRRQPILLVAAQVAPASVSGFLAAICSGLLMGRIGPSPVMLIAMLAFMTGNILVATMPVDQTYWAQAFVSFIVAPWGMDLSFPSASIVLSYSVPRHHQGAVASMVSTVINYSISIGLGLAGTIEVHQNRGGTDDLKGFRAALYLAIGLAGAGATIASVFFASSMIQGREKRRNRAAVAFRLQQKSSFVESP</sequence>
<keyword evidence="6" id="KW-0732">Signal</keyword>
<dbReference type="PROSITE" id="PS50850">
    <property type="entry name" value="MFS"/>
    <property type="match status" value="1"/>
</dbReference>
<keyword evidence="4 5" id="KW-0472">Membrane</keyword>
<feature type="transmembrane region" description="Helical" evidence="5">
    <location>
        <begin position="355"/>
        <end position="373"/>
    </location>
</feature>
<evidence type="ECO:0000313" key="8">
    <source>
        <dbReference type="EMBL" id="PWN87471.1"/>
    </source>
</evidence>
<evidence type="ECO:0000256" key="3">
    <source>
        <dbReference type="ARBA" id="ARBA00022989"/>
    </source>
</evidence>
<evidence type="ECO:0000259" key="7">
    <source>
        <dbReference type="PROSITE" id="PS50850"/>
    </source>
</evidence>
<dbReference type="AlphaFoldDB" id="A0A316YED3"/>